<dbReference type="PRINTS" id="PR00039">
    <property type="entry name" value="HTHLYSR"/>
</dbReference>
<evidence type="ECO:0000313" key="7">
    <source>
        <dbReference type="Proteomes" id="UP000013243"/>
    </source>
</evidence>
<dbReference type="Pfam" id="PF00126">
    <property type="entry name" value="HTH_1"/>
    <property type="match status" value="1"/>
</dbReference>
<dbReference type="Proteomes" id="UP000013243">
    <property type="component" value="Plasmid unnamed1"/>
</dbReference>
<dbReference type="GeneID" id="28251392"/>
<dbReference type="PANTHER" id="PTHR30419:SF8">
    <property type="entry name" value="NITROGEN ASSIMILATION TRANSCRIPTIONAL ACTIVATOR-RELATED"/>
    <property type="match status" value="1"/>
</dbReference>
<dbReference type="RefSeq" id="WP_005611150.1">
    <property type="nucleotide sequence ID" value="NZ_CP015231.1"/>
</dbReference>
<keyword evidence="4" id="KW-0804">Transcription</keyword>
<evidence type="ECO:0000259" key="5">
    <source>
        <dbReference type="PROSITE" id="PS50931"/>
    </source>
</evidence>
<dbReference type="SUPFAM" id="SSF46785">
    <property type="entry name" value="Winged helix' DNA-binding domain"/>
    <property type="match status" value="1"/>
</dbReference>
<name>A0A1B1A6Z5_9RHOB</name>
<organism evidence="6 7">
    <name type="scientific">Tritonibacter mobilis F1926</name>
    <dbReference type="NCBI Taxonomy" id="1265309"/>
    <lineage>
        <taxon>Bacteria</taxon>
        <taxon>Pseudomonadati</taxon>
        <taxon>Pseudomonadota</taxon>
        <taxon>Alphaproteobacteria</taxon>
        <taxon>Rhodobacterales</taxon>
        <taxon>Paracoccaceae</taxon>
        <taxon>Tritonibacter</taxon>
    </lineage>
</organism>
<dbReference type="Gene3D" id="3.40.190.290">
    <property type="match status" value="1"/>
</dbReference>
<dbReference type="GO" id="GO:0003700">
    <property type="term" value="F:DNA-binding transcription factor activity"/>
    <property type="evidence" value="ECO:0007669"/>
    <property type="project" value="InterPro"/>
</dbReference>
<dbReference type="SUPFAM" id="SSF53850">
    <property type="entry name" value="Periplasmic binding protein-like II"/>
    <property type="match status" value="1"/>
</dbReference>
<dbReference type="InterPro" id="IPR050950">
    <property type="entry name" value="HTH-type_LysR_regulators"/>
</dbReference>
<evidence type="ECO:0000256" key="4">
    <source>
        <dbReference type="ARBA" id="ARBA00023163"/>
    </source>
</evidence>
<evidence type="ECO:0000313" key="6">
    <source>
        <dbReference type="EMBL" id="ANP42306.1"/>
    </source>
</evidence>
<accession>A0A1B1A6Z5</accession>
<dbReference type="InterPro" id="IPR036390">
    <property type="entry name" value="WH_DNA-bd_sf"/>
</dbReference>
<evidence type="ECO:0000256" key="3">
    <source>
        <dbReference type="ARBA" id="ARBA00023125"/>
    </source>
</evidence>
<dbReference type="AlphaFoldDB" id="A0A1B1A6Z5"/>
<gene>
    <name evidence="6" type="ORF">K529_016120</name>
</gene>
<keyword evidence="3" id="KW-0238">DNA-binding</keyword>
<dbReference type="OrthoDB" id="9803030at2"/>
<sequence>MDLASHLKPAHLNLLMKIAESGQLQRAAQMVGMSQPAASRILAEIEDRVGGPLFERHPKGMVATALCEICIRHAKIILEEYHALDEDARRIMSGQAGRARVGAVTGPAVGLLMPAIRAIKASAPDIEMTIEVGPSTELVRGLVEGRFDFVIARIPPEYDARDFRLQPARSEIVSLLVHPEHPLASKTRIDLAELTAFEWVVQEIGSPIRQAVEAAFHEKKVETPTRVTNSSSLLVVLSLLEAKEMIAPQSEEVAKMLAHGPLGTKLVALDLADPIMVSPCFIIRNRFRQLPQAAMQVLDAVYGNL</sequence>
<keyword evidence="2" id="KW-0805">Transcription regulation</keyword>
<dbReference type="GO" id="GO:0003677">
    <property type="term" value="F:DNA binding"/>
    <property type="evidence" value="ECO:0007669"/>
    <property type="project" value="UniProtKB-KW"/>
</dbReference>
<feature type="domain" description="HTH lysR-type" evidence="5">
    <location>
        <begin position="7"/>
        <end position="64"/>
    </location>
</feature>
<reference evidence="6 7" key="1">
    <citation type="journal article" date="2016" name="ISME J.">
        <title>Global occurrence and heterogeneity of the Roseobacter-clade species Ruegeria mobilis.</title>
        <authorList>
            <person name="Sonnenschein E."/>
            <person name="Gram L."/>
        </authorList>
    </citation>
    <scope>NUCLEOTIDE SEQUENCE [LARGE SCALE GENOMIC DNA]</scope>
    <source>
        <strain evidence="6 7">F1926</strain>
        <plasmid evidence="6 7">unnamed1</plasmid>
    </source>
</reference>
<dbReference type="Gene3D" id="1.10.10.10">
    <property type="entry name" value="Winged helix-like DNA-binding domain superfamily/Winged helix DNA-binding domain"/>
    <property type="match status" value="1"/>
</dbReference>
<dbReference type="GO" id="GO:0005829">
    <property type="term" value="C:cytosol"/>
    <property type="evidence" value="ECO:0007669"/>
    <property type="project" value="TreeGrafter"/>
</dbReference>
<dbReference type="PROSITE" id="PS50931">
    <property type="entry name" value="HTH_LYSR"/>
    <property type="match status" value="1"/>
</dbReference>
<geneLocation type="plasmid" evidence="6 7">
    <name>unnamed1</name>
</geneLocation>
<dbReference type="KEGG" id="rmb:K529_016120"/>
<dbReference type="InterPro" id="IPR036388">
    <property type="entry name" value="WH-like_DNA-bd_sf"/>
</dbReference>
<proteinExistence type="inferred from homology"/>
<dbReference type="Pfam" id="PF03466">
    <property type="entry name" value="LysR_substrate"/>
    <property type="match status" value="1"/>
</dbReference>
<comment type="similarity">
    <text evidence="1">Belongs to the LysR transcriptional regulatory family.</text>
</comment>
<dbReference type="PANTHER" id="PTHR30419">
    <property type="entry name" value="HTH-TYPE TRANSCRIPTIONAL REGULATOR YBHD"/>
    <property type="match status" value="1"/>
</dbReference>
<dbReference type="InterPro" id="IPR000847">
    <property type="entry name" value="LysR_HTH_N"/>
</dbReference>
<protein>
    <submittedName>
        <fullName evidence="6">Transcriptional regulator</fullName>
    </submittedName>
</protein>
<evidence type="ECO:0000256" key="1">
    <source>
        <dbReference type="ARBA" id="ARBA00009437"/>
    </source>
</evidence>
<dbReference type="EMBL" id="CP015231">
    <property type="protein sequence ID" value="ANP42306.1"/>
    <property type="molecule type" value="Genomic_DNA"/>
</dbReference>
<evidence type="ECO:0000256" key="2">
    <source>
        <dbReference type="ARBA" id="ARBA00023015"/>
    </source>
</evidence>
<keyword evidence="6" id="KW-0614">Plasmid</keyword>
<dbReference type="InterPro" id="IPR005119">
    <property type="entry name" value="LysR_subst-bd"/>
</dbReference>